<keyword evidence="2" id="KW-1133">Transmembrane helix</keyword>
<dbReference type="InterPro" id="IPR006685">
    <property type="entry name" value="MscS_channel_2nd"/>
</dbReference>
<feature type="region of interest" description="Disordered" evidence="1">
    <location>
        <begin position="544"/>
        <end position="636"/>
    </location>
</feature>
<feature type="region of interest" description="Disordered" evidence="1">
    <location>
        <begin position="651"/>
        <end position="690"/>
    </location>
</feature>
<feature type="transmembrane region" description="Helical" evidence="2">
    <location>
        <begin position="47"/>
        <end position="69"/>
    </location>
</feature>
<evidence type="ECO:0000313" key="5">
    <source>
        <dbReference type="Proteomes" id="UP001212841"/>
    </source>
</evidence>
<feature type="transmembrane region" description="Helical" evidence="2">
    <location>
        <begin position="127"/>
        <end position="148"/>
    </location>
</feature>
<comment type="caution">
    <text evidence="4">The sequence shown here is derived from an EMBL/GenBank/DDBJ whole genome shotgun (WGS) entry which is preliminary data.</text>
</comment>
<feature type="compositionally biased region" description="Pro residues" evidence="1">
    <location>
        <begin position="549"/>
        <end position="560"/>
    </location>
</feature>
<dbReference type="GO" id="GO:0016020">
    <property type="term" value="C:membrane"/>
    <property type="evidence" value="ECO:0007669"/>
    <property type="project" value="InterPro"/>
</dbReference>
<accession>A0AAD5S6L5</accession>
<evidence type="ECO:0000256" key="1">
    <source>
        <dbReference type="SAM" id="MobiDB-lite"/>
    </source>
</evidence>
<keyword evidence="2" id="KW-0472">Membrane</keyword>
<feature type="transmembrane region" description="Helical" evidence="2">
    <location>
        <begin position="81"/>
        <end position="107"/>
    </location>
</feature>
<evidence type="ECO:0000256" key="2">
    <source>
        <dbReference type="SAM" id="Phobius"/>
    </source>
</evidence>
<dbReference type="SUPFAM" id="SSF50182">
    <property type="entry name" value="Sm-like ribonucleoproteins"/>
    <property type="match status" value="1"/>
</dbReference>
<feature type="compositionally biased region" description="Low complexity" evidence="1">
    <location>
        <begin position="574"/>
        <end position="595"/>
    </location>
</feature>
<feature type="compositionally biased region" description="Basic and acidic residues" evidence="1">
    <location>
        <begin position="356"/>
        <end position="370"/>
    </location>
</feature>
<dbReference type="PANTHER" id="PTHR30566">
    <property type="entry name" value="YNAI-RELATED MECHANOSENSITIVE ION CHANNEL"/>
    <property type="match status" value="1"/>
</dbReference>
<evidence type="ECO:0000313" key="4">
    <source>
        <dbReference type="EMBL" id="KAJ3044436.1"/>
    </source>
</evidence>
<feature type="compositionally biased region" description="Low complexity" evidence="1">
    <location>
        <begin position="618"/>
        <end position="636"/>
    </location>
</feature>
<dbReference type="Pfam" id="PF00924">
    <property type="entry name" value="MS_channel_2nd"/>
    <property type="match status" value="1"/>
</dbReference>
<feature type="compositionally biased region" description="Pro residues" evidence="1">
    <location>
        <begin position="596"/>
        <end position="608"/>
    </location>
</feature>
<dbReference type="GO" id="GO:0055085">
    <property type="term" value="P:transmembrane transport"/>
    <property type="evidence" value="ECO:0007669"/>
    <property type="project" value="InterPro"/>
</dbReference>
<sequence>MVTWEQIVIPVGAAAAAIAAHLLLYHLSLFVARKTPWGFDDDLVACLRWPTFILFPTITLLILFSYLGLQPDIRLSLVRAFAVMVTTGVAFFIMQLVKFIGITLIKANNVEVENNLNARIAHTQVQVFKRICYGFIVLVWAACVVSIFPTAWQIGASLLASAGVFGLIVGFAAKPIFENAISSMIIAITRPVLLDDEIVVDGEYGRVESISSMFIIQRTWDSRRIIVPLTRLLSQPFENLSRRSTWRIGTVTLTFSPFTPIPLLRAYFHSTVLPSAGALWDGKVANCAVTDSTPEGNITVRFIMSAKNSSNSFDLRCHVREKVVEIVAERWPECLVSRRMDVGMWERKRKKGAVRRVKEAAGEESAKDGEEGYGSAHGTDEIEDWRDVTQVPQEELWIFESSATLDEEGKEICSVPKGESLVDVEGAVSPAEVPIPIGEMKSRKASLATAAEDMAKFRRPSMVAGVEVEPVKFRKSEFLSQIGGDIEKFRELQSQESFAQQQQNPVRARHELLPKSGTLMSLFKHRTKRPSAVSGISLTDVQAVADTVPPLPTSTQPPPPTRHESIAVPPPFSSQPSTSPTHASSSEPTAPSTTAPQPPQSQQPPTATPHPEHPIHVPPFFHHSTPSSSNFPSRRPTMASMARLDTFHSGRRMTMGRVVAPPPPNLRRLSETEDPNQKSLMDGMAKGSMG</sequence>
<feature type="transmembrane region" description="Helical" evidence="2">
    <location>
        <begin position="155"/>
        <end position="173"/>
    </location>
</feature>
<organism evidence="4 5">
    <name type="scientific">Rhizophlyctis rosea</name>
    <dbReference type="NCBI Taxonomy" id="64517"/>
    <lineage>
        <taxon>Eukaryota</taxon>
        <taxon>Fungi</taxon>
        <taxon>Fungi incertae sedis</taxon>
        <taxon>Chytridiomycota</taxon>
        <taxon>Chytridiomycota incertae sedis</taxon>
        <taxon>Chytridiomycetes</taxon>
        <taxon>Rhizophlyctidales</taxon>
        <taxon>Rhizophlyctidaceae</taxon>
        <taxon>Rhizophlyctis</taxon>
    </lineage>
</organism>
<name>A0AAD5S6L5_9FUNG</name>
<dbReference type="Gene3D" id="1.10.287.1260">
    <property type="match status" value="1"/>
</dbReference>
<protein>
    <recommendedName>
        <fullName evidence="3">Mechanosensitive ion channel MscS domain-containing protein</fullName>
    </recommendedName>
</protein>
<dbReference type="PANTHER" id="PTHR30566:SF25">
    <property type="entry name" value="INNER MEMBRANE PROTEIN"/>
    <property type="match status" value="1"/>
</dbReference>
<dbReference type="InterPro" id="IPR010920">
    <property type="entry name" value="LSM_dom_sf"/>
</dbReference>
<keyword evidence="2" id="KW-0812">Transmembrane</keyword>
<dbReference type="EMBL" id="JADGJD010001294">
    <property type="protein sequence ID" value="KAJ3044436.1"/>
    <property type="molecule type" value="Genomic_DNA"/>
</dbReference>
<dbReference type="Proteomes" id="UP001212841">
    <property type="component" value="Unassembled WGS sequence"/>
</dbReference>
<feature type="region of interest" description="Disordered" evidence="1">
    <location>
        <begin position="356"/>
        <end position="382"/>
    </location>
</feature>
<feature type="domain" description="Mechanosensitive ion channel MscS" evidence="3">
    <location>
        <begin position="176"/>
        <end position="242"/>
    </location>
</feature>
<proteinExistence type="predicted"/>
<reference evidence="4" key="1">
    <citation type="submission" date="2020-05" db="EMBL/GenBank/DDBJ databases">
        <title>Phylogenomic resolution of chytrid fungi.</title>
        <authorList>
            <person name="Stajich J.E."/>
            <person name="Amses K."/>
            <person name="Simmons R."/>
            <person name="Seto K."/>
            <person name="Myers J."/>
            <person name="Bonds A."/>
            <person name="Quandt C.A."/>
            <person name="Barry K."/>
            <person name="Liu P."/>
            <person name="Grigoriev I."/>
            <person name="Longcore J.E."/>
            <person name="James T.Y."/>
        </authorList>
    </citation>
    <scope>NUCLEOTIDE SEQUENCE</scope>
    <source>
        <strain evidence="4">JEL0318</strain>
    </source>
</reference>
<evidence type="ECO:0000259" key="3">
    <source>
        <dbReference type="Pfam" id="PF00924"/>
    </source>
</evidence>
<dbReference type="AlphaFoldDB" id="A0AAD5S6L5"/>
<feature type="transmembrane region" description="Helical" evidence="2">
    <location>
        <begin position="7"/>
        <end position="27"/>
    </location>
</feature>
<gene>
    <name evidence="4" type="ORF">HK097_001470</name>
</gene>
<keyword evidence="5" id="KW-1185">Reference proteome</keyword>